<dbReference type="STRING" id="69.GLE_3164"/>
<dbReference type="Pfam" id="PF07920">
    <property type="entry name" value="DUF1684"/>
    <property type="match status" value="1"/>
</dbReference>
<dbReference type="OrthoDB" id="5493262at2"/>
<reference evidence="1 2" key="1">
    <citation type="submission" date="2015-11" db="EMBL/GenBank/DDBJ databases">
        <title>Genome sequences of Lysobacter enzymogenes strain C3 and Lysobacter antibioticus ATCC 29479.</title>
        <authorList>
            <person name="Kobayashi D.Y."/>
        </authorList>
    </citation>
    <scope>NUCLEOTIDE SEQUENCE [LARGE SCALE GENOMIC DNA]</scope>
    <source>
        <strain evidence="1 2">C3</strain>
    </source>
</reference>
<dbReference type="AlphaFoldDB" id="A0A0S2DJ07"/>
<accession>A0A0S2DJ07</accession>
<proteinExistence type="predicted"/>
<evidence type="ECO:0000313" key="2">
    <source>
        <dbReference type="Proteomes" id="UP000061569"/>
    </source>
</evidence>
<dbReference type="Proteomes" id="UP000061569">
    <property type="component" value="Chromosome"/>
</dbReference>
<dbReference type="InterPro" id="IPR012467">
    <property type="entry name" value="DUF1684"/>
</dbReference>
<dbReference type="EMBL" id="CP013140">
    <property type="protein sequence ID" value="ALN58510.1"/>
    <property type="molecule type" value="Genomic_DNA"/>
</dbReference>
<gene>
    <name evidence="1" type="ORF">GLE_3164</name>
</gene>
<evidence type="ECO:0000313" key="1">
    <source>
        <dbReference type="EMBL" id="ALN58510.1"/>
    </source>
</evidence>
<dbReference type="KEGG" id="lez:GLE_3164"/>
<dbReference type="PANTHER" id="PTHR41913">
    <property type="entry name" value="DUF1684 DOMAIN-CONTAINING PROTEIN"/>
    <property type="match status" value="1"/>
</dbReference>
<name>A0A0S2DJ07_LYSEN</name>
<dbReference type="PATRIC" id="fig|69.6.peg.3120"/>
<sequence length="340" mass="36510">MTAAVRSCAVPAAGALPSHSGASRWWLCAAAALALAGCGSPEQQARAEREAERAVHAIQDFQRDQQIWREQRHRELLKPDGWTSLVGLHPIEPGAHYFGSDADNGIRVGVGPGHIGLLNLDKGRLRFVPERGLALTLNEQPLKGAAVLLADDSPAGPTRIGFDEGKGVLTAIKRGGRWYLRVRHADAPSRVGFSAIEYWPAKQDWKLSAKFVAHPAGQTIEVANIIGVIEPTPNPGAVEFERDGRSFRLEALDQGGEELMLVFADRTSGHGSYSAGRFLDVPRPNPQGKVTVDFNKAYNPPCAFTPFATCPLPPQGNRLDLEVTAGEKAYKPAGAAAHAS</sequence>
<dbReference type="PANTHER" id="PTHR41913:SF1">
    <property type="entry name" value="DUF1684 DOMAIN-CONTAINING PROTEIN"/>
    <property type="match status" value="1"/>
</dbReference>
<organism evidence="1 2">
    <name type="scientific">Lysobacter enzymogenes</name>
    <dbReference type="NCBI Taxonomy" id="69"/>
    <lineage>
        <taxon>Bacteria</taxon>
        <taxon>Pseudomonadati</taxon>
        <taxon>Pseudomonadota</taxon>
        <taxon>Gammaproteobacteria</taxon>
        <taxon>Lysobacterales</taxon>
        <taxon>Lysobacteraceae</taxon>
        <taxon>Lysobacter</taxon>
    </lineage>
</organism>
<protein>
    <submittedName>
        <fullName evidence="1">Uncharacterized protein</fullName>
    </submittedName>
</protein>